<protein>
    <submittedName>
        <fullName evidence="1">Uncharacterized protein</fullName>
    </submittedName>
</protein>
<sequence length="82" mass="9139">MESNSWELLGLMESRVSRRDPSDQTLHSCIDGQQPSTGHTGIMRITVALSRMGFTDQSISLLPPRWKSLSVLSQPIPLSCRL</sequence>
<dbReference type="EMBL" id="LHQQ01000179">
    <property type="protein sequence ID" value="KOS40037.1"/>
    <property type="molecule type" value="Genomic_DNA"/>
</dbReference>
<dbReference type="AlphaFoldDB" id="A0A0M8NYS5"/>
<name>A0A0M8NYS5_9EURO</name>
<organism evidence="1 2">
    <name type="scientific">Penicillium nordicum</name>
    <dbReference type="NCBI Taxonomy" id="229535"/>
    <lineage>
        <taxon>Eukaryota</taxon>
        <taxon>Fungi</taxon>
        <taxon>Dikarya</taxon>
        <taxon>Ascomycota</taxon>
        <taxon>Pezizomycotina</taxon>
        <taxon>Eurotiomycetes</taxon>
        <taxon>Eurotiomycetidae</taxon>
        <taxon>Eurotiales</taxon>
        <taxon>Aspergillaceae</taxon>
        <taxon>Penicillium</taxon>
    </lineage>
</organism>
<gene>
    <name evidence="1" type="ORF">ACN38_g9115</name>
</gene>
<comment type="caution">
    <text evidence="1">The sequence shown here is derived from an EMBL/GenBank/DDBJ whole genome shotgun (WGS) entry which is preliminary data.</text>
</comment>
<accession>A0A0M8NYS5</accession>
<reference evidence="1 2" key="1">
    <citation type="submission" date="2015-08" db="EMBL/GenBank/DDBJ databases">
        <title>Genome sequencing of Penicillium nordicum.</title>
        <authorList>
            <person name="Nguyen H.D."/>
            <person name="Seifert K.A."/>
        </authorList>
    </citation>
    <scope>NUCLEOTIDE SEQUENCE [LARGE SCALE GENOMIC DNA]</scope>
    <source>
        <strain evidence="1 2">DAOMC 185683</strain>
    </source>
</reference>
<evidence type="ECO:0000313" key="2">
    <source>
        <dbReference type="Proteomes" id="UP000037696"/>
    </source>
</evidence>
<proteinExistence type="predicted"/>
<dbReference type="Proteomes" id="UP000037696">
    <property type="component" value="Unassembled WGS sequence"/>
</dbReference>
<evidence type="ECO:0000313" key="1">
    <source>
        <dbReference type="EMBL" id="KOS40037.1"/>
    </source>
</evidence>
<keyword evidence="2" id="KW-1185">Reference proteome</keyword>